<dbReference type="EMBL" id="KN847336">
    <property type="protein sequence ID" value="KIW41982.1"/>
    <property type="molecule type" value="Genomic_DNA"/>
</dbReference>
<evidence type="ECO:0000313" key="3">
    <source>
        <dbReference type="Proteomes" id="UP000053342"/>
    </source>
</evidence>
<feature type="compositionally biased region" description="Basic and acidic residues" evidence="1">
    <location>
        <begin position="169"/>
        <end position="195"/>
    </location>
</feature>
<dbReference type="HOGENOM" id="CLU_844769_0_0_1"/>
<feature type="region of interest" description="Disordered" evidence="1">
    <location>
        <begin position="1"/>
        <end position="30"/>
    </location>
</feature>
<feature type="compositionally biased region" description="Basic and acidic residues" evidence="1">
    <location>
        <begin position="129"/>
        <end position="146"/>
    </location>
</feature>
<evidence type="ECO:0000313" key="2">
    <source>
        <dbReference type="EMBL" id="KIW41982.1"/>
    </source>
</evidence>
<dbReference type="Proteomes" id="UP000053342">
    <property type="component" value="Unassembled WGS sequence"/>
</dbReference>
<sequence length="329" mass="37839">MPLIIPVDQLACRERGQDPPDTNRDENQTDLDVVEPVFVPECGRSSSRYRIKTSKVQSGCHQNDQRRRIKQNPQGRQGVRKSESIILPQLGLFGGVKHKSPFGSALVPDHVRQRRIEWRRRNGPVSHDLATRFREEQEQRDRKDSREDEQEPEQPMPLQILTDQSADDGTQRWPEETPERRKGDVGAALLRRDCVPDQSVGQRNRATAPGTLQASQPEKRGVAILQAQSEVGADVDGEAQHVRRPSAHVVGEAGNHHGRQSLQYQIRRDREIDLRVRNVQRLCDRPQRREVYRTRQWRKESSQRTRKDDDPLLIRAEDGVRFLLRGVSA</sequence>
<feature type="compositionally biased region" description="Polar residues" evidence="1">
    <location>
        <begin position="199"/>
        <end position="216"/>
    </location>
</feature>
<dbReference type="GeneID" id="27357650"/>
<dbReference type="AlphaFoldDB" id="A0A0D2BWY3"/>
<accession>A0A0D2BWY3</accession>
<name>A0A0D2BWY3_9EURO</name>
<keyword evidence="3" id="KW-1185">Reference proteome</keyword>
<evidence type="ECO:0000256" key="1">
    <source>
        <dbReference type="SAM" id="MobiDB-lite"/>
    </source>
</evidence>
<feature type="compositionally biased region" description="Basic and acidic residues" evidence="1">
    <location>
        <begin position="11"/>
        <end position="27"/>
    </location>
</feature>
<reference evidence="2 3" key="1">
    <citation type="submission" date="2015-01" db="EMBL/GenBank/DDBJ databases">
        <title>The Genome Sequence of Exophiala oligosperma CBS72588.</title>
        <authorList>
            <consortium name="The Broad Institute Genomics Platform"/>
            <person name="Cuomo C."/>
            <person name="de Hoog S."/>
            <person name="Gorbushina A."/>
            <person name="Stielow B."/>
            <person name="Teixiera M."/>
            <person name="Abouelleil A."/>
            <person name="Chapman S.B."/>
            <person name="Priest M."/>
            <person name="Young S.K."/>
            <person name="Wortman J."/>
            <person name="Nusbaum C."/>
            <person name="Birren B."/>
        </authorList>
    </citation>
    <scope>NUCLEOTIDE SEQUENCE [LARGE SCALE GENOMIC DNA]</scope>
    <source>
        <strain evidence="2 3">CBS 72588</strain>
    </source>
</reference>
<organism evidence="2 3">
    <name type="scientific">Exophiala oligosperma</name>
    <dbReference type="NCBI Taxonomy" id="215243"/>
    <lineage>
        <taxon>Eukaryota</taxon>
        <taxon>Fungi</taxon>
        <taxon>Dikarya</taxon>
        <taxon>Ascomycota</taxon>
        <taxon>Pezizomycotina</taxon>
        <taxon>Eurotiomycetes</taxon>
        <taxon>Chaetothyriomycetidae</taxon>
        <taxon>Chaetothyriales</taxon>
        <taxon>Herpotrichiellaceae</taxon>
        <taxon>Exophiala</taxon>
    </lineage>
</organism>
<protein>
    <submittedName>
        <fullName evidence="2">Uncharacterized protein</fullName>
    </submittedName>
</protein>
<dbReference type="RefSeq" id="XP_016262198.1">
    <property type="nucleotide sequence ID" value="XM_016406594.1"/>
</dbReference>
<gene>
    <name evidence="2" type="ORF">PV06_05576</name>
</gene>
<feature type="region of interest" description="Disordered" evidence="1">
    <location>
        <begin position="118"/>
        <end position="218"/>
    </location>
</feature>
<feature type="region of interest" description="Disordered" evidence="1">
    <location>
        <begin position="53"/>
        <end position="82"/>
    </location>
</feature>
<proteinExistence type="predicted"/>
<dbReference type="VEuPathDB" id="FungiDB:PV06_05576"/>